<dbReference type="PANTHER" id="PTHR34415">
    <property type="entry name" value="INTEGRASE CATALYTIC DOMAIN-CONTAINING PROTEIN"/>
    <property type="match status" value="1"/>
</dbReference>
<keyword evidence="2" id="KW-1185">Reference proteome</keyword>
<organism evidence="1 2">
    <name type="scientific">Gigaspora margarita</name>
    <dbReference type="NCBI Taxonomy" id="4874"/>
    <lineage>
        <taxon>Eukaryota</taxon>
        <taxon>Fungi</taxon>
        <taxon>Fungi incertae sedis</taxon>
        <taxon>Mucoromycota</taxon>
        <taxon>Glomeromycotina</taxon>
        <taxon>Glomeromycetes</taxon>
        <taxon>Diversisporales</taxon>
        <taxon>Gigasporaceae</taxon>
        <taxon>Gigaspora</taxon>
    </lineage>
</organism>
<sequence>MEIQYATQHEKKLELTNSYLVHLNRAQKEHDYYNTNIRIAIEDGKHNQNIVGSQVSFKTFKGIIHIAYDWAQNVQIPYSPQQISPLYFKSSRKVHLFDVCNTGNFPHTQQTNYIINEAEMPDDSNQEKGVNCTLSLVWHATKI</sequence>
<accession>A0A8H3WX01</accession>
<dbReference type="OrthoDB" id="2384130at2759"/>
<evidence type="ECO:0000313" key="2">
    <source>
        <dbReference type="Proteomes" id="UP000439903"/>
    </source>
</evidence>
<evidence type="ECO:0000313" key="1">
    <source>
        <dbReference type="EMBL" id="KAF0371054.1"/>
    </source>
</evidence>
<dbReference type="Proteomes" id="UP000439903">
    <property type="component" value="Unassembled WGS sequence"/>
</dbReference>
<protein>
    <submittedName>
        <fullName evidence="1">Chaperonin: PROVISIONAL</fullName>
    </submittedName>
</protein>
<dbReference type="PANTHER" id="PTHR34415:SF1">
    <property type="entry name" value="INTEGRASE CATALYTIC DOMAIN-CONTAINING PROTEIN"/>
    <property type="match status" value="1"/>
</dbReference>
<reference evidence="1 2" key="1">
    <citation type="journal article" date="2019" name="Environ. Microbiol.">
        <title>At the nexus of three kingdoms: the genome of the mycorrhizal fungus Gigaspora margarita provides insights into plant, endobacterial and fungal interactions.</title>
        <authorList>
            <person name="Venice F."/>
            <person name="Ghignone S."/>
            <person name="Salvioli di Fossalunga A."/>
            <person name="Amselem J."/>
            <person name="Novero M."/>
            <person name="Xianan X."/>
            <person name="Sedzielewska Toro K."/>
            <person name="Morin E."/>
            <person name="Lipzen A."/>
            <person name="Grigoriev I.V."/>
            <person name="Henrissat B."/>
            <person name="Martin F.M."/>
            <person name="Bonfante P."/>
        </authorList>
    </citation>
    <scope>NUCLEOTIDE SEQUENCE [LARGE SCALE GENOMIC DNA]</scope>
    <source>
        <strain evidence="1 2">BEG34</strain>
    </source>
</reference>
<gene>
    <name evidence="1" type="ORF">F8M41_013221</name>
</gene>
<dbReference type="AlphaFoldDB" id="A0A8H3WX01"/>
<comment type="caution">
    <text evidence="1">The sequence shown here is derived from an EMBL/GenBank/DDBJ whole genome shotgun (WGS) entry which is preliminary data.</text>
</comment>
<proteinExistence type="predicted"/>
<dbReference type="EMBL" id="WTPW01002682">
    <property type="protein sequence ID" value="KAF0371054.1"/>
    <property type="molecule type" value="Genomic_DNA"/>
</dbReference>
<name>A0A8H3WX01_GIGMA</name>